<dbReference type="AlphaFoldDB" id="A0A5J9WT69"/>
<feature type="chain" id="PRO_5023880604" description="BURP domain-containing protein" evidence="1">
    <location>
        <begin position="23"/>
        <end position="316"/>
    </location>
</feature>
<dbReference type="InterPro" id="IPR004873">
    <property type="entry name" value="BURP_dom"/>
</dbReference>
<proteinExistence type="predicted"/>
<dbReference type="PANTHER" id="PTHR31236:SF27">
    <property type="entry name" value="BURP DOMAIN-CONTAINING PROTEIN 4"/>
    <property type="match status" value="1"/>
</dbReference>
<reference evidence="3 4" key="1">
    <citation type="journal article" date="2019" name="Sci. Rep.">
        <title>A high-quality genome of Eragrostis curvula grass provides insights into Poaceae evolution and supports new strategies to enhance forage quality.</title>
        <authorList>
            <person name="Carballo J."/>
            <person name="Santos B.A.C.M."/>
            <person name="Zappacosta D."/>
            <person name="Garbus I."/>
            <person name="Selva J.P."/>
            <person name="Gallo C.A."/>
            <person name="Diaz A."/>
            <person name="Albertini E."/>
            <person name="Caccamo M."/>
            <person name="Echenique V."/>
        </authorList>
    </citation>
    <scope>NUCLEOTIDE SEQUENCE [LARGE SCALE GENOMIC DNA]</scope>
    <source>
        <strain evidence="4">cv. Victoria</strain>
        <tissue evidence="3">Leaf</tissue>
    </source>
</reference>
<evidence type="ECO:0000313" key="3">
    <source>
        <dbReference type="EMBL" id="TVU51055.1"/>
    </source>
</evidence>
<dbReference type="SMART" id="SM01045">
    <property type="entry name" value="BURP"/>
    <property type="match status" value="1"/>
</dbReference>
<dbReference type="Pfam" id="PF03181">
    <property type="entry name" value="BURP"/>
    <property type="match status" value="1"/>
</dbReference>
<dbReference type="PANTHER" id="PTHR31236">
    <property type="entry name" value="BURP DOMAIN PROTEIN USPL1-LIKE"/>
    <property type="match status" value="1"/>
</dbReference>
<evidence type="ECO:0000256" key="1">
    <source>
        <dbReference type="SAM" id="SignalP"/>
    </source>
</evidence>
<dbReference type="Gramene" id="TVU51055">
    <property type="protein sequence ID" value="TVU51055"/>
    <property type="gene ID" value="EJB05_02460"/>
</dbReference>
<dbReference type="InterPro" id="IPR044816">
    <property type="entry name" value="BURP"/>
</dbReference>
<name>A0A5J9WT69_9POAL</name>
<comment type="caution">
    <text evidence="3">The sequence shown here is derived from an EMBL/GenBank/DDBJ whole genome shotgun (WGS) entry which is preliminary data.</text>
</comment>
<dbReference type="PROSITE" id="PS51277">
    <property type="entry name" value="BURP"/>
    <property type="match status" value="1"/>
</dbReference>
<organism evidence="3 4">
    <name type="scientific">Eragrostis curvula</name>
    <name type="common">weeping love grass</name>
    <dbReference type="NCBI Taxonomy" id="38414"/>
    <lineage>
        <taxon>Eukaryota</taxon>
        <taxon>Viridiplantae</taxon>
        <taxon>Streptophyta</taxon>
        <taxon>Embryophyta</taxon>
        <taxon>Tracheophyta</taxon>
        <taxon>Spermatophyta</taxon>
        <taxon>Magnoliopsida</taxon>
        <taxon>Liliopsida</taxon>
        <taxon>Poales</taxon>
        <taxon>Poaceae</taxon>
        <taxon>PACMAD clade</taxon>
        <taxon>Chloridoideae</taxon>
        <taxon>Eragrostideae</taxon>
        <taxon>Eragrostidinae</taxon>
        <taxon>Eragrostis</taxon>
    </lineage>
</organism>
<dbReference type="EMBL" id="RWGY01000002">
    <property type="protein sequence ID" value="TVU51055.1"/>
    <property type="molecule type" value="Genomic_DNA"/>
</dbReference>
<feature type="non-terminal residue" evidence="3">
    <location>
        <position position="1"/>
    </location>
</feature>
<evidence type="ECO:0000259" key="2">
    <source>
        <dbReference type="PROSITE" id="PS51277"/>
    </source>
</evidence>
<evidence type="ECO:0000313" key="4">
    <source>
        <dbReference type="Proteomes" id="UP000324897"/>
    </source>
</evidence>
<keyword evidence="1" id="KW-0732">Signal</keyword>
<feature type="domain" description="BURP" evidence="2">
    <location>
        <begin position="96"/>
        <end position="316"/>
    </location>
</feature>
<dbReference type="Proteomes" id="UP000324897">
    <property type="component" value="Chromosome 6"/>
</dbReference>
<dbReference type="OrthoDB" id="989869at2759"/>
<gene>
    <name evidence="3" type="ORF">EJB05_02460</name>
</gene>
<protein>
    <recommendedName>
        <fullName evidence="2">BURP domain-containing protein</fullName>
    </recommendedName>
</protein>
<feature type="signal peptide" evidence="1">
    <location>
        <begin position="1"/>
        <end position="22"/>
    </location>
</feature>
<keyword evidence="4" id="KW-1185">Reference proteome</keyword>
<accession>A0A5J9WT69</accession>
<sequence length="316" mass="33835">MARRSTALLLLAIVASIASAAAEEPFAVSAYPILWRSSADSPLAAEDPFADAAYPVLWRSSADSPVAAEVPNFKAQDPAAEMPAHGGGLHVQRGMLFLRKSLYPGARLPRGTRLAGTAPMAMQQFASRSQADAIPFSLNKLDQILTMFKVVPGSERANQVAATLHTCGGEGSSTDPHTCATSQQAEAEFAAKVLGSGNIRRLVTMVHGSNNEPAGQYMVAQNGGVSRIGGADDLVVCHPMPYPYMVRYCHRPAEVEALMVQLSGVDVGGAGGATAVAICHKNTETWDQRYFNMLNADRGEEICHYMPQNYVLWLKM</sequence>